<dbReference type="GO" id="GO:0015031">
    <property type="term" value="P:protein transport"/>
    <property type="evidence" value="ECO:0007669"/>
    <property type="project" value="UniProtKB-KW"/>
</dbReference>
<feature type="non-terminal residue" evidence="4">
    <location>
        <position position="1"/>
    </location>
</feature>
<dbReference type="Gene3D" id="1.20.58.70">
    <property type="match status" value="1"/>
</dbReference>
<keyword evidence="1" id="KW-0813">Transport</keyword>
<dbReference type="GO" id="GO:0016020">
    <property type="term" value="C:membrane"/>
    <property type="evidence" value="ECO:0007669"/>
    <property type="project" value="InterPro"/>
</dbReference>
<sequence>DIEMGHRNNPNGSSAFAMDVDSLRKDVHSVDKLLACIFESNEDIKGANSANAMKEMRGKLMGHLDDLHRLAKQMEKKFDALVLTNAAQRRAGSADDQNRAAMILHLEDDLGEVMRNFQGLRAQMEADHRQVIETRYFTISGEKATADAIDRIIASEVAASPLHEALEEQGRGPVMEVVAEIEERRDTMMEMRRRLISVHQVLLGIARPVAVEATTTQPPPLPLRLQSNHHEAAPPLQMHLRNNNNNNNNNNVKVGGLNDYERETRKQAYIAIVIALVVNVCIVVALLNSERSLEN</sequence>
<evidence type="ECO:0000256" key="1">
    <source>
        <dbReference type="ARBA" id="ARBA00022927"/>
    </source>
</evidence>
<dbReference type="SUPFAM" id="SSF47661">
    <property type="entry name" value="t-snare proteins"/>
    <property type="match status" value="1"/>
</dbReference>
<name>S8E7B6_9LAMI</name>
<dbReference type="InterPro" id="IPR010989">
    <property type="entry name" value="SNARE"/>
</dbReference>
<gene>
    <name evidence="4" type="ORF">M569_06460</name>
</gene>
<protein>
    <recommendedName>
        <fullName evidence="3">Syntaxin N-terminal domain-containing protein</fullName>
    </recommendedName>
</protein>
<dbReference type="OrthoDB" id="909709at2759"/>
<feature type="domain" description="Syntaxin N-terminal" evidence="3">
    <location>
        <begin position="8"/>
        <end position="129"/>
    </location>
</feature>
<accession>S8E7B6</accession>
<keyword evidence="2" id="KW-0472">Membrane</keyword>
<keyword evidence="5" id="KW-1185">Reference proteome</keyword>
<dbReference type="Proteomes" id="UP000015453">
    <property type="component" value="Unassembled WGS sequence"/>
</dbReference>
<evidence type="ECO:0000313" key="5">
    <source>
        <dbReference type="Proteomes" id="UP000015453"/>
    </source>
</evidence>
<organism evidence="4 5">
    <name type="scientific">Genlisea aurea</name>
    <dbReference type="NCBI Taxonomy" id="192259"/>
    <lineage>
        <taxon>Eukaryota</taxon>
        <taxon>Viridiplantae</taxon>
        <taxon>Streptophyta</taxon>
        <taxon>Embryophyta</taxon>
        <taxon>Tracheophyta</taxon>
        <taxon>Spermatophyta</taxon>
        <taxon>Magnoliopsida</taxon>
        <taxon>eudicotyledons</taxon>
        <taxon>Gunneridae</taxon>
        <taxon>Pentapetalae</taxon>
        <taxon>asterids</taxon>
        <taxon>lamiids</taxon>
        <taxon>Lamiales</taxon>
        <taxon>Lentibulariaceae</taxon>
        <taxon>Genlisea</taxon>
    </lineage>
</organism>
<comment type="caution">
    <text evidence="4">The sequence shown here is derived from an EMBL/GenBank/DDBJ whole genome shotgun (WGS) entry which is preliminary data.</text>
</comment>
<keyword evidence="1" id="KW-0653">Protein transport</keyword>
<keyword evidence="2" id="KW-1133">Transmembrane helix</keyword>
<proteinExistence type="predicted"/>
<dbReference type="SMART" id="SM00503">
    <property type="entry name" value="SynN"/>
    <property type="match status" value="1"/>
</dbReference>
<feature type="transmembrane region" description="Helical" evidence="2">
    <location>
        <begin position="268"/>
        <end position="287"/>
    </location>
</feature>
<dbReference type="GO" id="GO:0016192">
    <property type="term" value="P:vesicle-mediated transport"/>
    <property type="evidence" value="ECO:0007669"/>
    <property type="project" value="InterPro"/>
</dbReference>
<evidence type="ECO:0000256" key="2">
    <source>
        <dbReference type="SAM" id="Phobius"/>
    </source>
</evidence>
<dbReference type="Pfam" id="PF00804">
    <property type="entry name" value="Syntaxin"/>
    <property type="match status" value="1"/>
</dbReference>
<keyword evidence="2" id="KW-0812">Transmembrane</keyword>
<dbReference type="EMBL" id="AUSU01002667">
    <property type="protein sequence ID" value="EPS68317.1"/>
    <property type="molecule type" value="Genomic_DNA"/>
</dbReference>
<evidence type="ECO:0000259" key="3">
    <source>
        <dbReference type="SMART" id="SM00503"/>
    </source>
</evidence>
<feature type="non-terminal residue" evidence="4">
    <location>
        <position position="295"/>
    </location>
</feature>
<dbReference type="AlphaFoldDB" id="S8E7B6"/>
<evidence type="ECO:0000313" key="4">
    <source>
        <dbReference type="EMBL" id="EPS68317.1"/>
    </source>
</evidence>
<reference evidence="4 5" key="1">
    <citation type="journal article" date="2013" name="BMC Genomics">
        <title>The miniature genome of a carnivorous plant Genlisea aurea contains a low number of genes and short non-coding sequences.</title>
        <authorList>
            <person name="Leushkin E.V."/>
            <person name="Sutormin R.A."/>
            <person name="Nabieva E.R."/>
            <person name="Penin A.A."/>
            <person name="Kondrashov A.S."/>
            <person name="Logacheva M.D."/>
        </authorList>
    </citation>
    <scope>NUCLEOTIDE SEQUENCE [LARGE SCALE GENOMIC DNA]</scope>
</reference>
<dbReference type="InterPro" id="IPR006011">
    <property type="entry name" value="Syntaxin_N"/>
</dbReference>